<name>A0A1D1VCN1_RAMVA</name>
<sequence length="82" mass="9616">MKYYEEVHLKDTSTCAGLRADLKNCLLETECCSQERKTPKECLRTHHPSVPQECYSLQTAFFECKRSLIDMRSRFRGPKTQL</sequence>
<dbReference type="OrthoDB" id="282149at2759"/>
<dbReference type="AlphaFoldDB" id="A0A1D1VCN1"/>
<dbReference type="STRING" id="947166.A0A1D1VCN1"/>
<dbReference type="Pfam" id="PF10203">
    <property type="entry name" value="Pet191_N"/>
    <property type="match status" value="1"/>
</dbReference>
<evidence type="ECO:0000256" key="1">
    <source>
        <dbReference type="ARBA" id="ARBA00003186"/>
    </source>
</evidence>
<comment type="similarity">
    <text evidence="2">Belongs to the PET191 family.</text>
</comment>
<organism evidence="5 6">
    <name type="scientific">Ramazzottius varieornatus</name>
    <name type="common">Water bear</name>
    <name type="synonym">Tardigrade</name>
    <dbReference type="NCBI Taxonomy" id="947166"/>
    <lineage>
        <taxon>Eukaryota</taxon>
        <taxon>Metazoa</taxon>
        <taxon>Ecdysozoa</taxon>
        <taxon>Tardigrada</taxon>
        <taxon>Eutardigrada</taxon>
        <taxon>Parachela</taxon>
        <taxon>Hypsibioidea</taxon>
        <taxon>Ramazzottiidae</taxon>
        <taxon>Ramazzottius</taxon>
    </lineage>
</organism>
<gene>
    <name evidence="5" type="primary">RvY_09704-1</name>
    <name evidence="5" type="synonym">RvY_09704.1</name>
    <name evidence="5" type="ORF">RvY_09704</name>
</gene>
<keyword evidence="4" id="KW-1015">Disulfide bond</keyword>
<protein>
    <recommendedName>
        <fullName evidence="3">Cytochrome c oxidase assembly factor 5</fullName>
    </recommendedName>
</protein>
<evidence type="ECO:0000256" key="4">
    <source>
        <dbReference type="ARBA" id="ARBA00023157"/>
    </source>
</evidence>
<evidence type="ECO:0000313" key="6">
    <source>
        <dbReference type="Proteomes" id="UP000186922"/>
    </source>
</evidence>
<accession>A0A1D1VCN1</accession>
<proteinExistence type="inferred from homology"/>
<dbReference type="PANTHER" id="PTHR28627">
    <property type="entry name" value="CYTOCHROME C OXIDASE ASSEMBLY FACTOR 5"/>
    <property type="match status" value="1"/>
</dbReference>
<dbReference type="GO" id="GO:0005739">
    <property type="term" value="C:mitochondrion"/>
    <property type="evidence" value="ECO:0007669"/>
    <property type="project" value="TreeGrafter"/>
</dbReference>
<dbReference type="EMBL" id="BDGG01000004">
    <property type="protein sequence ID" value="GAU98575.1"/>
    <property type="molecule type" value="Genomic_DNA"/>
</dbReference>
<reference evidence="5 6" key="1">
    <citation type="journal article" date="2016" name="Nat. Commun.">
        <title>Extremotolerant tardigrade genome and improved radiotolerance of human cultured cells by tardigrade-unique protein.</title>
        <authorList>
            <person name="Hashimoto T."/>
            <person name="Horikawa D.D."/>
            <person name="Saito Y."/>
            <person name="Kuwahara H."/>
            <person name="Kozuka-Hata H."/>
            <person name="Shin-I T."/>
            <person name="Minakuchi Y."/>
            <person name="Ohishi K."/>
            <person name="Motoyama A."/>
            <person name="Aizu T."/>
            <person name="Enomoto A."/>
            <person name="Kondo K."/>
            <person name="Tanaka S."/>
            <person name="Hara Y."/>
            <person name="Koshikawa S."/>
            <person name="Sagara H."/>
            <person name="Miura T."/>
            <person name="Yokobori S."/>
            <person name="Miyagawa K."/>
            <person name="Suzuki Y."/>
            <person name="Kubo T."/>
            <person name="Oyama M."/>
            <person name="Kohara Y."/>
            <person name="Fujiyama A."/>
            <person name="Arakawa K."/>
            <person name="Katayama T."/>
            <person name="Toyoda A."/>
            <person name="Kunieda T."/>
        </authorList>
    </citation>
    <scope>NUCLEOTIDE SEQUENCE [LARGE SCALE GENOMIC DNA]</scope>
    <source>
        <strain evidence="5 6">YOKOZUNA-1</strain>
    </source>
</reference>
<dbReference type="GO" id="GO:0033617">
    <property type="term" value="P:mitochondrial respiratory chain complex IV assembly"/>
    <property type="evidence" value="ECO:0007669"/>
    <property type="project" value="TreeGrafter"/>
</dbReference>
<comment type="function">
    <text evidence="1">Involved in an early step of the mitochondrial complex IV assembly process.</text>
</comment>
<comment type="caution">
    <text evidence="5">The sequence shown here is derived from an EMBL/GenBank/DDBJ whole genome shotgun (WGS) entry which is preliminary data.</text>
</comment>
<keyword evidence="6" id="KW-1185">Reference proteome</keyword>
<dbReference type="PANTHER" id="PTHR28627:SF1">
    <property type="entry name" value="CYTOCHROME C OXIDASE ASSEMBLY FACTOR 5"/>
    <property type="match status" value="1"/>
</dbReference>
<evidence type="ECO:0000313" key="5">
    <source>
        <dbReference type="EMBL" id="GAU98575.1"/>
    </source>
</evidence>
<dbReference type="InterPro" id="IPR018793">
    <property type="entry name" value="Cyt_c_oxidase_assmbl_Pet191"/>
</dbReference>
<evidence type="ECO:0000256" key="3">
    <source>
        <dbReference type="ARBA" id="ARBA00021904"/>
    </source>
</evidence>
<dbReference type="Proteomes" id="UP000186922">
    <property type="component" value="Unassembled WGS sequence"/>
</dbReference>
<evidence type="ECO:0000256" key="2">
    <source>
        <dbReference type="ARBA" id="ARBA00007785"/>
    </source>
</evidence>